<keyword evidence="1" id="KW-1133">Transmembrane helix</keyword>
<reference evidence="2" key="1">
    <citation type="journal article" date="2006" name="Nature">
        <title>Deciphering the evolution and metabolism of an anammox bacterium from a community genome.</title>
        <authorList>
            <person name="Strous M."/>
            <person name="Pelletier E."/>
            <person name="Mangenot S."/>
            <person name="Rattei T."/>
            <person name="Lehner A."/>
            <person name="Taylor M.W."/>
            <person name="Horn M."/>
            <person name="Daims H."/>
            <person name="Bartol-Mavel D."/>
            <person name="Wincker P."/>
            <person name="Barbe V."/>
            <person name="Fonknechten N."/>
            <person name="Vallenet D."/>
            <person name="Segurens B."/>
            <person name="Schenowitz-Truong C."/>
            <person name="Medigue C."/>
            <person name="Collingro A."/>
            <person name="Snel B."/>
            <person name="Dutilh B.E."/>
            <person name="OpDenCamp H.J.M."/>
            <person name="vanDerDrift C."/>
            <person name="Cirpus I."/>
            <person name="vanDePas-Schoonen K.T."/>
            <person name="Harhangi H.R."/>
            <person name="vanNiftrik L."/>
            <person name="Schmid M."/>
            <person name="Keltjens J."/>
            <person name="vanDeVossenberg J."/>
            <person name="Kartal B."/>
            <person name="Meier H."/>
            <person name="Frishman D."/>
            <person name="Huynen M.A."/>
            <person name="Mewes H."/>
            <person name="Weissenbach J."/>
            <person name="Jetten M.S.M."/>
            <person name="Wagner M."/>
            <person name="LePaslier D."/>
        </authorList>
    </citation>
    <scope>NUCLEOTIDE SEQUENCE</scope>
</reference>
<dbReference type="AlphaFoldDB" id="Q1Q472"/>
<protein>
    <submittedName>
        <fullName evidence="2">Uncharacterized protein</fullName>
    </submittedName>
</protein>
<dbReference type="EMBL" id="CT573071">
    <property type="protein sequence ID" value="CAJ74812.1"/>
    <property type="molecule type" value="Genomic_DNA"/>
</dbReference>
<keyword evidence="1" id="KW-0812">Transmembrane</keyword>
<evidence type="ECO:0000256" key="1">
    <source>
        <dbReference type="SAM" id="Phobius"/>
    </source>
</evidence>
<feature type="transmembrane region" description="Helical" evidence="1">
    <location>
        <begin position="12"/>
        <end position="33"/>
    </location>
</feature>
<sequence length="88" mass="9678">MKEDGEMFKKISIGIVISGVLMFSYFGLNTAFISPVIADEEEKDIDKKTDELMGSYKTGSASYVSAVVSNEDVCEKCGKKKDDCTCEE</sequence>
<reference evidence="2" key="2">
    <citation type="submission" date="2006-01" db="EMBL/GenBank/DDBJ databases">
        <authorList>
            <person name="Genoscope"/>
        </authorList>
    </citation>
    <scope>NUCLEOTIDE SEQUENCE</scope>
</reference>
<evidence type="ECO:0000313" key="2">
    <source>
        <dbReference type="EMBL" id="CAJ74812.1"/>
    </source>
</evidence>
<name>Q1Q472_KUEST</name>
<organism evidence="2">
    <name type="scientific">Kuenenia stuttgartiensis</name>
    <dbReference type="NCBI Taxonomy" id="174633"/>
    <lineage>
        <taxon>Bacteria</taxon>
        <taxon>Pseudomonadati</taxon>
        <taxon>Planctomycetota</taxon>
        <taxon>Candidatus Brocadiia</taxon>
        <taxon>Candidatus Brocadiales</taxon>
        <taxon>Candidatus Brocadiaceae</taxon>
        <taxon>Candidatus Kuenenia</taxon>
    </lineage>
</organism>
<keyword evidence="1" id="KW-0472">Membrane</keyword>
<gene>
    <name evidence="2" type="ORF">kuste4049</name>
</gene>
<proteinExistence type="predicted"/>
<accession>Q1Q472</accession>